<dbReference type="RefSeq" id="XP_009177029.1">
    <property type="nucleotide sequence ID" value="XM_009178765.1"/>
</dbReference>
<organism evidence="5 6">
    <name type="scientific">Opisthorchis viverrini</name>
    <name type="common">Southeast Asian liver fluke</name>
    <dbReference type="NCBI Taxonomy" id="6198"/>
    <lineage>
        <taxon>Eukaryota</taxon>
        <taxon>Metazoa</taxon>
        <taxon>Spiralia</taxon>
        <taxon>Lophotrochozoa</taxon>
        <taxon>Platyhelminthes</taxon>
        <taxon>Trematoda</taxon>
        <taxon>Digenea</taxon>
        <taxon>Opisthorchiida</taxon>
        <taxon>Opisthorchiata</taxon>
        <taxon>Opisthorchiidae</taxon>
        <taxon>Opisthorchis</taxon>
    </lineage>
</organism>
<comment type="caution">
    <text evidence="3">Lacks conserved residue(s) required for the propagation of feature annotation.</text>
</comment>
<evidence type="ECO:0000259" key="4">
    <source>
        <dbReference type="PROSITE" id="PS01180"/>
    </source>
</evidence>
<evidence type="ECO:0000256" key="1">
    <source>
        <dbReference type="ARBA" id="ARBA00022737"/>
    </source>
</evidence>
<dbReference type="KEGG" id="ovi:T265_11934"/>
<dbReference type="Pfam" id="PF00431">
    <property type="entry name" value="CUB"/>
    <property type="match status" value="4"/>
</dbReference>
<dbReference type="SMART" id="SM00042">
    <property type="entry name" value="CUB"/>
    <property type="match status" value="4"/>
</dbReference>
<dbReference type="GeneID" id="20326102"/>
<dbReference type="Proteomes" id="UP000054324">
    <property type="component" value="Unassembled WGS sequence"/>
</dbReference>
<feature type="domain" description="CUB" evidence="4">
    <location>
        <begin position="59"/>
        <end position="120"/>
    </location>
</feature>
<sequence>MMVLVWTEHPPRAASWSTTNTAQLLGLAGLTRSAIVTGKSETRPENPSYCTSIDSKIPDCQAKYVSVIEVDGTTETELGKWCGTEGDNAWLMSTGSNLLIRLRTDESVEGDYFEATYVSTNCQFEFSDSCSYIKSPPDEFLSNEPLKCLWRIQVPKDFQMRLQFKEFNLHKVDRALSLEGHQGLIVRIIAGWKLVGLEYTDNLVVISKNNFKTRTMLTKLVKSIESCGMRLPSSHTTNCKTNGLHILGGVSGKLAHIEEFCESREVWDSTFEQKKLTLFLDTNTENTHRMFKATCAPAACQFDLSNDCEYFTSPPVGFETDLPLKCLWRIRVPDKFQLRLQFQEFNVDGSTTNCKTNGLHIFGEVSGELAHITEFCGSKTSWDTTFEQKHLTLFLDTNAENTHNMFKATCAPENFQRTISVPTGDISFIGSKDKIPVLDAKWILKPMDGKRVILKFHWISLGGVIADCERNYVNVYDGETAGANLLGKYCGTIQPIPIASSGPHMLIHLHRTEVFTSDRFVAHHTSSNCIHEIPVSSGEISWPNGEIQETECILKLHADEEAPIDLRFQKMLVGRAKETCEGNMLEVYNGESTSCCLVKAYCGHARELVFLSSENKMELKLSNLKYRFGDQFTAEYEAPECQFTETEASGSFVGPPAGFEHTPYLRCLWKIIPTEGQSVSLHISNIQIGCNQGVVKVYEGTSGQLNEVGSYCGTPLDQTIRSSGMGLTVYLSTSVSAPANIFQGTYTIGK</sequence>
<feature type="domain" description="CUB" evidence="4">
    <location>
        <begin position="300"/>
        <end position="413"/>
    </location>
</feature>
<feature type="domain" description="CUB" evidence="4">
    <location>
        <begin position="411"/>
        <end position="527"/>
    </location>
</feature>
<feature type="domain" description="CUB" evidence="4">
    <location>
        <begin position="641"/>
        <end position="749"/>
    </location>
</feature>
<reference evidence="5 6" key="1">
    <citation type="submission" date="2013-11" db="EMBL/GenBank/DDBJ databases">
        <title>Opisthorchis viverrini - life in the bile duct.</title>
        <authorList>
            <person name="Young N.D."/>
            <person name="Nagarajan N."/>
            <person name="Lin S.J."/>
            <person name="Korhonen P.K."/>
            <person name="Jex A.R."/>
            <person name="Hall R.S."/>
            <person name="Safavi-Hemami H."/>
            <person name="Kaewkong W."/>
            <person name="Bertrand D."/>
            <person name="Gao S."/>
            <person name="Seet Q."/>
            <person name="Wongkham S."/>
            <person name="Teh B.T."/>
            <person name="Wongkham C."/>
            <person name="Intapan P.M."/>
            <person name="Maleewong W."/>
            <person name="Yang X."/>
            <person name="Hu M."/>
            <person name="Wang Z."/>
            <person name="Hofmann A."/>
            <person name="Sternberg P.W."/>
            <person name="Tan P."/>
            <person name="Wang J."/>
            <person name="Gasser R.B."/>
        </authorList>
    </citation>
    <scope>NUCLEOTIDE SEQUENCE [LARGE SCALE GENOMIC DNA]</scope>
</reference>
<protein>
    <recommendedName>
        <fullName evidence="4">CUB domain-containing protein</fullName>
    </recommendedName>
</protein>
<keyword evidence="1" id="KW-0677">Repeat</keyword>
<evidence type="ECO:0000256" key="3">
    <source>
        <dbReference type="PROSITE-ProRule" id="PRU00059"/>
    </source>
</evidence>
<dbReference type="InterPro" id="IPR000859">
    <property type="entry name" value="CUB_dom"/>
</dbReference>
<dbReference type="CTD" id="20326102"/>
<evidence type="ECO:0000256" key="2">
    <source>
        <dbReference type="ARBA" id="ARBA00023157"/>
    </source>
</evidence>
<evidence type="ECO:0000313" key="6">
    <source>
        <dbReference type="Proteomes" id="UP000054324"/>
    </source>
</evidence>
<dbReference type="CDD" id="cd00041">
    <property type="entry name" value="CUB"/>
    <property type="match status" value="5"/>
</dbReference>
<gene>
    <name evidence="5" type="ORF">T265_11934</name>
</gene>
<name>A0A074Z7N1_OPIVI</name>
<accession>A0A074Z7N1</accession>
<dbReference type="EMBL" id="KL597285">
    <property type="protein sequence ID" value="KER19220.1"/>
    <property type="molecule type" value="Genomic_DNA"/>
</dbReference>
<keyword evidence="6" id="KW-1185">Reference proteome</keyword>
<dbReference type="AlphaFoldDB" id="A0A074Z7N1"/>
<feature type="domain" description="CUB" evidence="4">
    <location>
        <begin position="529"/>
        <end position="639"/>
    </location>
</feature>
<evidence type="ECO:0000313" key="5">
    <source>
        <dbReference type="EMBL" id="KER19220.1"/>
    </source>
</evidence>
<dbReference type="Gene3D" id="2.60.120.290">
    <property type="entry name" value="Spermadhesin, CUB domain"/>
    <property type="match status" value="6"/>
</dbReference>
<dbReference type="SUPFAM" id="SSF49854">
    <property type="entry name" value="Spermadhesin, CUB domain"/>
    <property type="match status" value="6"/>
</dbReference>
<proteinExistence type="predicted"/>
<dbReference type="InterPro" id="IPR035914">
    <property type="entry name" value="Sperma_CUB_dom_sf"/>
</dbReference>
<dbReference type="PANTHER" id="PTHR24251">
    <property type="entry name" value="OVOCHYMASE-RELATED"/>
    <property type="match status" value="1"/>
</dbReference>
<dbReference type="OrthoDB" id="6071730at2759"/>
<dbReference type="PROSITE" id="PS01180">
    <property type="entry name" value="CUB"/>
    <property type="match status" value="5"/>
</dbReference>
<keyword evidence="2" id="KW-1015">Disulfide bond</keyword>